<feature type="repeat" description="FG-GAP" evidence="15">
    <location>
        <begin position="290"/>
        <end position="344"/>
    </location>
</feature>
<dbReference type="InterPro" id="IPR013519">
    <property type="entry name" value="Int_alpha_beta-p"/>
</dbReference>
<dbReference type="PRINTS" id="PR01185">
    <property type="entry name" value="INTEGRINA"/>
</dbReference>
<comment type="subcellular location">
    <subcellularLocation>
        <location evidence="1 16">Membrane</location>
        <topology evidence="1 16">Single-pass type I membrane protein</topology>
    </subcellularLocation>
</comment>
<evidence type="ECO:0000256" key="17">
    <source>
        <dbReference type="SAM" id="MobiDB-lite"/>
    </source>
</evidence>
<dbReference type="PRINTS" id="PR00453">
    <property type="entry name" value="VWFADOMAIN"/>
</dbReference>
<dbReference type="Gene3D" id="3.40.50.410">
    <property type="entry name" value="von Willebrand factor, type A domain"/>
    <property type="match status" value="1"/>
</dbReference>
<keyword evidence="6" id="KW-0677">Repeat</keyword>
<feature type="domain" description="VWFA" evidence="18">
    <location>
        <begin position="42"/>
        <end position="223"/>
    </location>
</feature>
<comment type="similarity">
    <text evidence="2 16">Belongs to the integrin alpha chain family.</text>
</comment>
<dbReference type="GO" id="GO:0016020">
    <property type="term" value="C:membrane"/>
    <property type="evidence" value="ECO:0007669"/>
    <property type="project" value="UniProtKB-SubCell"/>
</dbReference>
<comment type="caution">
    <text evidence="19">The sequence shown here is derived from an EMBL/GenBank/DDBJ whole genome shotgun (WGS) entry which is preliminary data.</text>
</comment>
<dbReference type="InterPro" id="IPR002035">
    <property type="entry name" value="VWF_A"/>
</dbReference>
<keyword evidence="4" id="KW-0479">Metal-binding</keyword>
<evidence type="ECO:0000313" key="20">
    <source>
        <dbReference type="Proteomes" id="UP001591681"/>
    </source>
</evidence>
<protein>
    <recommendedName>
        <fullName evidence="18">VWFA domain-containing protein</fullName>
    </recommendedName>
</protein>
<keyword evidence="10 16" id="KW-0401">Integrin</keyword>
<gene>
    <name evidence="19" type="ORF">ACEWY4_007909</name>
</gene>
<dbReference type="PANTHER" id="PTHR23220:SF79">
    <property type="entry name" value="INTEGRIN ALPHA-E"/>
    <property type="match status" value="1"/>
</dbReference>
<dbReference type="PROSITE" id="PS50234">
    <property type="entry name" value="VWFA"/>
    <property type="match status" value="1"/>
</dbReference>
<dbReference type="Gene3D" id="2.130.10.130">
    <property type="entry name" value="Integrin alpha, N-terminal"/>
    <property type="match status" value="1"/>
</dbReference>
<accession>A0ABD1K9P5</accession>
<evidence type="ECO:0000256" key="11">
    <source>
        <dbReference type="ARBA" id="ARBA00023136"/>
    </source>
</evidence>
<evidence type="ECO:0000256" key="16">
    <source>
        <dbReference type="RuleBase" id="RU003762"/>
    </source>
</evidence>
<dbReference type="InterPro" id="IPR000413">
    <property type="entry name" value="Integrin_alpha"/>
</dbReference>
<evidence type="ECO:0000256" key="8">
    <source>
        <dbReference type="ARBA" id="ARBA00022889"/>
    </source>
</evidence>
<keyword evidence="8 16" id="KW-0130">Cell adhesion</keyword>
<evidence type="ECO:0000256" key="4">
    <source>
        <dbReference type="ARBA" id="ARBA00022723"/>
    </source>
</evidence>
<evidence type="ECO:0000256" key="13">
    <source>
        <dbReference type="ARBA" id="ARBA00023170"/>
    </source>
</evidence>
<evidence type="ECO:0000313" key="19">
    <source>
        <dbReference type="EMBL" id="KAL2095761.1"/>
    </source>
</evidence>
<keyword evidence="13 16" id="KW-0675">Receptor</keyword>
<name>A0ABD1K9P5_9TELE</name>
<evidence type="ECO:0000256" key="15">
    <source>
        <dbReference type="PROSITE-ProRule" id="PRU00803"/>
    </source>
</evidence>
<dbReference type="InterPro" id="IPR028994">
    <property type="entry name" value="Integrin_alpha_N"/>
</dbReference>
<dbReference type="Pfam" id="PF20805">
    <property type="entry name" value="Integrin_A_Ig_2"/>
    <property type="match status" value="1"/>
</dbReference>
<keyword evidence="14" id="KW-0325">Glycoprotein</keyword>
<dbReference type="SMART" id="SM00191">
    <property type="entry name" value="Int_alpha"/>
    <property type="match status" value="3"/>
</dbReference>
<dbReference type="InterPro" id="IPR032695">
    <property type="entry name" value="Integrin_dom_sf"/>
</dbReference>
<dbReference type="SUPFAM" id="SSF69318">
    <property type="entry name" value="Integrin alpha N-terminal domain"/>
    <property type="match status" value="1"/>
</dbReference>
<evidence type="ECO:0000256" key="1">
    <source>
        <dbReference type="ARBA" id="ARBA00004479"/>
    </source>
</evidence>
<dbReference type="InterPro" id="IPR048285">
    <property type="entry name" value="Integrin_alpha_Ig-like_2"/>
</dbReference>
<feature type="repeat" description="FG-GAP" evidence="15">
    <location>
        <begin position="346"/>
        <end position="403"/>
    </location>
</feature>
<dbReference type="Proteomes" id="UP001591681">
    <property type="component" value="Unassembled WGS sequence"/>
</dbReference>
<dbReference type="InterPro" id="IPR013517">
    <property type="entry name" value="FG-GAP"/>
</dbReference>
<keyword evidence="20" id="KW-1185">Reference proteome</keyword>
<evidence type="ECO:0000256" key="2">
    <source>
        <dbReference type="ARBA" id="ARBA00008054"/>
    </source>
</evidence>
<dbReference type="Pfam" id="PF01839">
    <property type="entry name" value="FG-GAP"/>
    <property type="match status" value="1"/>
</dbReference>
<feature type="repeat" description="FG-GAP" evidence="15">
    <location>
        <begin position="404"/>
        <end position="466"/>
    </location>
</feature>
<keyword evidence="3" id="KW-0812">Transmembrane</keyword>
<dbReference type="Gene3D" id="2.60.40.1460">
    <property type="entry name" value="Integrin domains. Chain A, domain 2"/>
    <property type="match status" value="1"/>
</dbReference>
<dbReference type="GO" id="GO:0007229">
    <property type="term" value="P:integrin-mediated signaling pathway"/>
    <property type="evidence" value="ECO:0007669"/>
    <property type="project" value="UniProtKB-KW"/>
</dbReference>
<dbReference type="GO" id="GO:0046872">
    <property type="term" value="F:metal ion binding"/>
    <property type="evidence" value="ECO:0007669"/>
    <property type="project" value="UniProtKB-KW"/>
</dbReference>
<dbReference type="SMART" id="SM00327">
    <property type="entry name" value="VWA"/>
    <property type="match status" value="1"/>
</dbReference>
<proteinExistence type="inferred from homology"/>
<keyword evidence="5" id="KW-0732">Signal</keyword>
<evidence type="ECO:0000259" key="18">
    <source>
        <dbReference type="PROSITE" id="PS50234"/>
    </source>
</evidence>
<feature type="region of interest" description="Disordered" evidence="17">
    <location>
        <begin position="1"/>
        <end position="36"/>
    </location>
</feature>
<evidence type="ECO:0000256" key="6">
    <source>
        <dbReference type="ARBA" id="ARBA00022737"/>
    </source>
</evidence>
<evidence type="ECO:0000256" key="14">
    <source>
        <dbReference type="ARBA" id="ARBA00023180"/>
    </source>
</evidence>
<dbReference type="SUPFAM" id="SSF53300">
    <property type="entry name" value="vWA-like"/>
    <property type="match status" value="1"/>
</dbReference>
<dbReference type="GO" id="GO:0007155">
    <property type="term" value="P:cell adhesion"/>
    <property type="evidence" value="ECO:0007669"/>
    <property type="project" value="UniProtKB-KW"/>
</dbReference>
<reference evidence="19 20" key="1">
    <citation type="submission" date="2024-09" db="EMBL/GenBank/DDBJ databases">
        <title>A chromosome-level genome assembly of Gray's grenadier anchovy, Coilia grayii.</title>
        <authorList>
            <person name="Fu Z."/>
        </authorList>
    </citation>
    <scope>NUCLEOTIDE SEQUENCE [LARGE SCALE GENOMIC DNA]</scope>
    <source>
        <strain evidence="19">G4</strain>
        <tissue evidence="19">Muscle</tissue>
    </source>
</reference>
<evidence type="ECO:0000256" key="9">
    <source>
        <dbReference type="ARBA" id="ARBA00022989"/>
    </source>
</evidence>
<evidence type="ECO:0000256" key="3">
    <source>
        <dbReference type="ARBA" id="ARBA00022692"/>
    </source>
</evidence>
<evidence type="ECO:0000256" key="10">
    <source>
        <dbReference type="ARBA" id="ARBA00023037"/>
    </source>
</evidence>
<keyword evidence="11" id="KW-0472">Membrane</keyword>
<dbReference type="InterPro" id="IPR036465">
    <property type="entry name" value="vWFA_dom_sf"/>
</dbReference>
<keyword evidence="12" id="KW-1015">Disulfide bond</keyword>
<evidence type="ECO:0000256" key="7">
    <source>
        <dbReference type="ARBA" id="ARBA00022837"/>
    </source>
</evidence>
<dbReference type="AlphaFoldDB" id="A0ABD1K9P5"/>
<feature type="compositionally biased region" description="Low complexity" evidence="17">
    <location>
        <begin position="9"/>
        <end position="31"/>
    </location>
</feature>
<keyword evidence="9" id="KW-1133">Transmembrane helix</keyword>
<dbReference type="SUPFAM" id="SSF69179">
    <property type="entry name" value="Integrin domains"/>
    <property type="match status" value="2"/>
</dbReference>
<keyword evidence="7" id="KW-0106">Calcium</keyword>
<dbReference type="PANTHER" id="PTHR23220">
    <property type="entry name" value="INTEGRIN ALPHA"/>
    <property type="match status" value="1"/>
</dbReference>
<evidence type="ECO:0000256" key="5">
    <source>
        <dbReference type="ARBA" id="ARBA00022729"/>
    </source>
</evidence>
<dbReference type="PROSITE" id="PS51470">
    <property type="entry name" value="FG_GAP"/>
    <property type="match status" value="3"/>
</dbReference>
<dbReference type="Gene3D" id="2.60.40.1510">
    <property type="entry name" value="ntegrin, alpha v. Chain A, domain 3"/>
    <property type="match status" value="1"/>
</dbReference>
<dbReference type="Pfam" id="PF00092">
    <property type="entry name" value="VWA"/>
    <property type="match status" value="1"/>
</dbReference>
<organism evidence="19 20">
    <name type="scientific">Coilia grayii</name>
    <name type="common">Gray's grenadier anchovy</name>
    <dbReference type="NCBI Taxonomy" id="363190"/>
    <lineage>
        <taxon>Eukaryota</taxon>
        <taxon>Metazoa</taxon>
        <taxon>Chordata</taxon>
        <taxon>Craniata</taxon>
        <taxon>Vertebrata</taxon>
        <taxon>Euteleostomi</taxon>
        <taxon>Actinopterygii</taxon>
        <taxon>Neopterygii</taxon>
        <taxon>Teleostei</taxon>
        <taxon>Clupei</taxon>
        <taxon>Clupeiformes</taxon>
        <taxon>Clupeoidei</taxon>
        <taxon>Engraulidae</taxon>
        <taxon>Coilinae</taxon>
        <taxon>Coilia</taxon>
    </lineage>
</organism>
<sequence>MNPASDAKNSMNSNNNNNNNNNNNDNNNNNNAFEDEEDPGTEIAFVLDGSGSIEEPDFVQAKTFIIKVMQNVWSTCFDCNFAVVQFGMYIRTELSLMENGDAAKAIRKVNDTKQLGNTTATASAINHVLEEVFVPENGSKIGAKRFIIVVSDGRIYMDPMKLPDVLQKPKMANITRFAIGVGDGILKDATAVKEMKEIASDPDEKHFFEVTNYNALGGILSQIEQGIVGVEGMSQGAGFQLELAEAGFSSHIALDQSLLFGAVGAFDWNGGMIVKNVKSELTAFLNITSNGPNIPKEEHRFSYLGYSVASAQDSNGTLYLSGAPRHKLTGGVFVFSGQNYELQQILLGDQVGSYFGSVLCVLNADKSRLDKTDYLLVGAPHFHRKGEEGKVFVYKLHLGEFQKQDWEWSGVPKYAFARFGSSIANIGDVDGNGYNDVAVGAPLEDGDGETSGSIYIYNGFSDGLQKHHSQRISAAETGMKLRYFGQSVSPMAGPGSKRQEYISVGSEGHVAVFQTLSVIVIEPTIKMDPKMISLGQQSTVILEKGVEIKLDICFPTKRKADGLSFPVQYNIDLDVGQAKERITFSTNKAGQGIYNVTDDDECLSTVSLQYLGCFDCFSPIQIKLKFSLPSSPALGLYVLDEFTPTEIIAEIPFEKECKQETCQADISLSDSRLSKDKVTIGVTQELDITFNLTNTGHGSYKTTLTLVYPNILHFFKISKDLEGSGCKTVTCERNEKVGETFWELTCSLCYPTLRRSSRMVFAISWELEGTKVDEKTAEIRAILTNENKGAMLLDRKNFTFITENALRVGLEGEAEPSSLKNEDESDSKPLEIKFQPYGVNTHNATLNITITIKLETQHTRVDVLPGREFLEVLLGKDDYYFMYLFIIIITL</sequence>
<dbReference type="EMBL" id="JBHFQA010000007">
    <property type="protein sequence ID" value="KAL2095761.1"/>
    <property type="molecule type" value="Genomic_DNA"/>
</dbReference>
<evidence type="ECO:0000256" key="12">
    <source>
        <dbReference type="ARBA" id="ARBA00023157"/>
    </source>
</evidence>